<feature type="region of interest" description="Disordered" evidence="5">
    <location>
        <begin position="1"/>
        <end position="39"/>
    </location>
</feature>
<dbReference type="Pfam" id="PF00246">
    <property type="entry name" value="Peptidase_M14"/>
    <property type="match status" value="1"/>
</dbReference>
<dbReference type="PROSITE" id="PS52035">
    <property type="entry name" value="PEPTIDASE_M14"/>
    <property type="match status" value="1"/>
</dbReference>
<proteinExistence type="inferred from homology"/>
<name>A0A9W7F1X1_9STRA</name>
<evidence type="ECO:0000256" key="2">
    <source>
        <dbReference type="ARBA" id="ARBA00005988"/>
    </source>
</evidence>
<dbReference type="InterPro" id="IPR050821">
    <property type="entry name" value="Cytosolic_carboxypeptidase"/>
</dbReference>
<sequence length="1379" mass="151755">MIGSPAATAKPLPSFLSPSKPVPKLPRQPRHTLEEERGVPKVANVSHVQDDEEDLVFNTTRHRQMPTGGGEAEEVQDQPFPSVVGADMADDPLIGDDHEEDDAGVLAAARELQESTRRHIAQQRRRSTETPPLHNGPSPSPAITASTIPVFMSSSSAPSLRAATPSSMEDSDQNPDAPTPTFDYTSNSDFASGDSDNDSDELSEVESDNDEAWINNSQPKSPQNKLFEMVKIQMEQTHFPEGNGPVGYDSRFVDGPLPLMDIPTSPTERTLERPKTGMGYQLPRVEHDHGGFDPDLLLVNDENEGGSKPPSKVGPEELHDIDYSNFLSTILSQRNKSETIIDSSDPEAPAAAVPSPSFPHMTLLYSYSDSAKTAKSAVKNHGSSRTPIAPAVATHPQRTLLFDSFFESGNLSKAYLVSGRSPDLTSVTATLPDGSVSTENNEYLNRFKPVEQEYELYLRTDTHTAGNIQWFYFSATPPANATFPLSARINIVNFMKRGSLYQYGMRPLVYKSGDGDGDGDGDGYDTSGGKWVRGGDEIAYFRNKLTYQTGKKKKKGRHSTLSFTYTFTKNEKTFFAHCYPYTYSDLQKDLSSIFSRVDTSATNSFIRTRDMCLTLAGNRCELLTITSPGETNPEEMERRPAVVISARVHPGESNSSYMMRGVLRFICSENPDAKVLRDNFVFKIVPMLNPDGVVHGNYRTSLSGNDLNRRYASPSPVLHPTVYAMRQMLTTMQESRGVLMFVDMHGHSRKKNTFLYGCDHGSKNLEQRLLPRVFPRLLHNVFRSDRSDKGGFFSYKDCDFNVKKGKYSTGRVVAWRDIGIDNSFTLEASFAGTGDNREQAKKKKQEQAEKRKEEDEAAVTNASQSDREIEKKAALHHHFGIDHFENIGVGLCKALLHYCRIGAEADKLKSITLENNYVGGSGAGGGREGSNGGDSAYEADDELALNINNHRSTRRPINRRRPHIIRPALAKRLMAPVVLSEKIAISQAGHCERARAELDVRKYLYIRQAHELKILRQKIEAAEQSTAKKSKAARQKHEANLALLEQELTVSAELKGEGGEGEGVLELVDLENDSDLLEAGIGSEESLGSDSDPSGDNMPPNLLLKDKDFQKFVQRSTVAPQLAHMELNSGRRNQHRKTSKALKSKRKKKKSTPLSRFASAATKVINLNKSKKAAQDKANAEKARQQKINSELTTNDLLQPRPILPKPLPARKALNMTTVQMTRKSSMNVPSDMVNVRGVNVRRGSTSAVASVAQKYVDTSSGGSCIHKVSAQSPTNMMKRGGTSAKHLYSNNSNNNNKGKTMTGSGYSSSSKQPPKNGGTLKLNNVLDPRAQVTTAPPALLVPDRKMRAPSLITPTLVGFDGSAKKESSMGNRFNGIGR</sequence>
<feature type="compositionally biased region" description="Basic residues" evidence="5">
    <location>
        <begin position="1132"/>
        <end position="1151"/>
    </location>
</feature>
<feature type="compositionally biased region" description="Acidic residues" evidence="5">
    <location>
        <begin position="88"/>
        <end position="101"/>
    </location>
</feature>
<protein>
    <recommendedName>
        <fullName evidence="6">Peptidase M14 domain-containing protein</fullName>
    </recommendedName>
</protein>
<feature type="compositionally biased region" description="Polar residues" evidence="5">
    <location>
        <begin position="1298"/>
        <end position="1314"/>
    </location>
</feature>
<keyword evidence="4" id="KW-0175">Coiled coil</keyword>
<feature type="region of interest" description="Disordered" evidence="5">
    <location>
        <begin position="82"/>
        <end position="101"/>
    </location>
</feature>
<comment type="cofactor">
    <cofactor evidence="1">
        <name>Zn(2+)</name>
        <dbReference type="ChEBI" id="CHEBI:29105"/>
    </cofactor>
</comment>
<feature type="region of interest" description="Disordered" evidence="5">
    <location>
        <begin position="1083"/>
        <end position="1103"/>
    </location>
</feature>
<dbReference type="GO" id="GO:0004181">
    <property type="term" value="F:metallocarboxypeptidase activity"/>
    <property type="evidence" value="ECO:0007669"/>
    <property type="project" value="InterPro"/>
</dbReference>
<organism evidence="7 8">
    <name type="scientific">Triparma strigata</name>
    <dbReference type="NCBI Taxonomy" id="1606541"/>
    <lineage>
        <taxon>Eukaryota</taxon>
        <taxon>Sar</taxon>
        <taxon>Stramenopiles</taxon>
        <taxon>Ochrophyta</taxon>
        <taxon>Bolidophyceae</taxon>
        <taxon>Parmales</taxon>
        <taxon>Triparmaceae</taxon>
        <taxon>Triparma</taxon>
    </lineage>
</organism>
<evidence type="ECO:0000313" key="7">
    <source>
        <dbReference type="EMBL" id="GMI00099.1"/>
    </source>
</evidence>
<feature type="region of interest" description="Disordered" evidence="5">
    <location>
        <begin position="1274"/>
        <end position="1323"/>
    </location>
</feature>
<dbReference type="InterPro" id="IPR000834">
    <property type="entry name" value="Peptidase_M14"/>
</dbReference>
<evidence type="ECO:0000259" key="6">
    <source>
        <dbReference type="PROSITE" id="PS52035"/>
    </source>
</evidence>
<reference evidence="8" key="1">
    <citation type="journal article" date="2023" name="Commun. Biol.">
        <title>Genome analysis of Parmales, the sister group of diatoms, reveals the evolutionary specialization of diatoms from phago-mixotrophs to photoautotrophs.</title>
        <authorList>
            <person name="Ban H."/>
            <person name="Sato S."/>
            <person name="Yoshikawa S."/>
            <person name="Yamada K."/>
            <person name="Nakamura Y."/>
            <person name="Ichinomiya M."/>
            <person name="Sato N."/>
            <person name="Blanc-Mathieu R."/>
            <person name="Endo H."/>
            <person name="Kuwata A."/>
            <person name="Ogata H."/>
        </authorList>
    </citation>
    <scope>NUCLEOTIDE SEQUENCE [LARGE SCALE GENOMIC DNA]</scope>
    <source>
        <strain evidence="8">NIES 3701</strain>
    </source>
</reference>
<feature type="region of interest" description="Disordered" evidence="5">
    <location>
        <begin position="835"/>
        <end position="867"/>
    </location>
</feature>
<feature type="compositionally biased region" description="Basic and acidic residues" evidence="5">
    <location>
        <begin position="835"/>
        <end position="854"/>
    </location>
</feature>
<keyword evidence="8" id="KW-1185">Reference proteome</keyword>
<dbReference type="PANTHER" id="PTHR12756">
    <property type="entry name" value="CYTOSOLIC CARBOXYPEPTIDASE"/>
    <property type="match status" value="1"/>
</dbReference>
<evidence type="ECO:0000256" key="5">
    <source>
        <dbReference type="SAM" id="MobiDB-lite"/>
    </source>
</evidence>
<evidence type="ECO:0000256" key="3">
    <source>
        <dbReference type="PROSITE-ProRule" id="PRU01379"/>
    </source>
</evidence>
<feature type="compositionally biased region" description="Acidic residues" evidence="5">
    <location>
        <begin position="195"/>
        <end position="211"/>
    </location>
</feature>
<dbReference type="GO" id="GO:0008270">
    <property type="term" value="F:zinc ion binding"/>
    <property type="evidence" value="ECO:0007669"/>
    <property type="project" value="InterPro"/>
</dbReference>
<comment type="similarity">
    <text evidence="2 3">Belongs to the peptidase M14 family.</text>
</comment>
<comment type="caution">
    <text evidence="7">The sequence shown here is derived from an EMBL/GenBank/DDBJ whole genome shotgun (WGS) entry which is preliminary data.</text>
</comment>
<evidence type="ECO:0000256" key="4">
    <source>
        <dbReference type="SAM" id="Coils"/>
    </source>
</evidence>
<feature type="region of interest" description="Disordered" evidence="5">
    <location>
        <begin position="107"/>
        <end position="222"/>
    </location>
</feature>
<feature type="active site" description="Proton donor/acceptor" evidence="3">
    <location>
        <position position="827"/>
    </location>
</feature>
<feature type="region of interest" description="Disordered" evidence="5">
    <location>
        <begin position="1120"/>
        <end position="1156"/>
    </location>
</feature>
<feature type="coiled-coil region" evidence="4">
    <location>
        <begin position="1005"/>
        <end position="1047"/>
    </location>
</feature>
<dbReference type="SUPFAM" id="SSF53187">
    <property type="entry name" value="Zn-dependent exopeptidases"/>
    <property type="match status" value="1"/>
</dbReference>
<evidence type="ECO:0000256" key="1">
    <source>
        <dbReference type="ARBA" id="ARBA00001947"/>
    </source>
</evidence>
<feature type="domain" description="Peptidase M14" evidence="6">
    <location>
        <begin position="579"/>
        <end position="866"/>
    </location>
</feature>
<dbReference type="GO" id="GO:0006508">
    <property type="term" value="P:proteolysis"/>
    <property type="evidence" value="ECO:0007669"/>
    <property type="project" value="InterPro"/>
</dbReference>
<gene>
    <name evidence="7" type="ORF">TrST_g4275</name>
</gene>
<dbReference type="Proteomes" id="UP001165085">
    <property type="component" value="Unassembled WGS sequence"/>
</dbReference>
<dbReference type="Gene3D" id="3.40.630.10">
    <property type="entry name" value="Zn peptidases"/>
    <property type="match status" value="1"/>
</dbReference>
<feature type="compositionally biased region" description="Low complexity" evidence="5">
    <location>
        <begin position="10"/>
        <end position="19"/>
    </location>
</feature>
<dbReference type="EMBL" id="BRXY01000565">
    <property type="protein sequence ID" value="GMI00099.1"/>
    <property type="molecule type" value="Genomic_DNA"/>
</dbReference>
<accession>A0A9W7F1X1</accession>
<dbReference type="PANTHER" id="PTHR12756:SF11">
    <property type="entry name" value="CYTOSOLIC CARBOXYPEPTIDASE 1"/>
    <property type="match status" value="1"/>
</dbReference>
<dbReference type="OrthoDB" id="10253041at2759"/>
<dbReference type="Gene3D" id="2.60.40.3120">
    <property type="match status" value="1"/>
</dbReference>
<feature type="compositionally biased region" description="Polar residues" evidence="5">
    <location>
        <begin position="141"/>
        <end position="168"/>
    </location>
</feature>
<evidence type="ECO:0000313" key="8">
    <source>
        <dbReference type="Proteomes" id="UP001165085"/>
    </source>
</evidence>